<reference evidence="2 3" key="1">
    <citation type="submission" date="2019-08" db="EMBL/GenBank/DDBJ databases">
        <authorList>
            <person name="Seo M.-J."/>
        </authorList>
    </citation>
    <scope>NUCLEOTIDE SEQUENCE [LARGE SCALE GENOMIC DNA]</scope>
    <source>
        <strain evidence="2 3">KIGAM108</strain>
    </source>
</reference>
<keyword evidence="3" id="KW-1185">Reference proteome</keyword>
<comment type="caution">
    <text evidence="2">The sequence shown here is derived from an EMBL/GenBank/DDBJ whole genome shotgun (WGS) entry which is preliminary data.</text>
</comment>
<accession>A0A5D6UXN0</accession>
<feature type="region of interest" description="Disordered" evidence="1">
    <location>
        <begin position="56"/>
        <end position="80"/>
    </location>
</feature>
<gene>
    <name evidence="2" type="ORF">FY528_15440</name>
</gene>
<dbReference type="Proteomes" id="UP000322791">
    <property type="component" value="Unassembled WGS sequence"/>
</dbReference>
<dbReference type="AlphaFoldDB" id="A0A5D6UXN0"/>
<evidence type="ECO:0000313" key="3">
    <source>
        <dbReference type="Proteomes" id="UP000322791"/>
    </source>
</evidence>
<name>A0A5D6UXN0_9BACT</name>
<dbReference type="RefSeq" id="WP_149071936.1">
    <property type="nucleotide sequence ID" value="NZ_VTHL01000018.1"/>
</dbReference>
<protein>
    <submittedName>
        <fullName evidence="2">Uncharacterized protein</fullName>
    </submittedName>
</protein>
<dbReference type="EMBL" id="VTHL01000018">
    <property type="protein sequence ID" value="TYZ07209.1"/>
    <property type="molecule type" value="Genomic_DNA"/>
</dbReference>
<proteinExistence type="predicted"/>
<organism evidence="2 3">
    <name type="scientific">Hymenobacter lutimineralis</name>
    <dbReference type="NCBI Taxonomy" id="2606448"/>
    <lineage>
        <taxon>Bacteria</taxon>
        <taxon>Pseudomonadati</taxon>
        <taxon>Bacteroidota</taxon>
        <taxon>Cytophagia</taxon>
        <taxon>Cytophagales</taxon>
        <taxon>Hymenobacteraceae</taxon>
        <taxon>Hymenobacter</taxon>
    </lineage>
</organism>
<evidence type="ECO:0000256" key="1">
    <source>
        <dbReference type="SAM" id="MobiDB-lite"/>
    </source>
</evidence>
<evidence type="ECO:0000313" key="2">
    <source>
        <dbReference type="EMBL" id="TYZ07209.1"/>
    </source>
</evidence>
<sequence>MRIKQFEHLCRRLAQQMAEPSAAETEAAWQQLVHRLDRLQPGTGRADFLTSLCVDRPGPHGQLTKQPASASGLREAQPRR</sequence>